<feature type="non-terminal residue" evidence="1">
    <location>
        <position position="1"/>
    </location>
</feature>
<proteinExistence type="predicted"/>
<protein>
    <submittedName>
        <fullName evidence="1">13194_t:CDS:1</fullName>
    </submittedName>
</protein>
<gene>
    <name evidence="1" type="ORF">ACOLOM_LOCUS8780</name>
</gene>
<dbReference type="Proteomes" id="UP000789525">
    <property type="component" value="Unassembled WGS sequence"/>
</dbReference>
<evidence type="ECO:0000313" key="2">
    <source>
        <dbReference type="Proteomes" id="UP000789525"/>
    </source>
</evidence>
<sequence>KVRLVHGLWRQAAWHPEQGVMLKFLSNDFDQPRWKTAALKNAFALLGKRRFEMAAAFFLLGGSLKDAVNVCLKQINDIQLAIALVRVVEGDQSPMLLELLNTSVIPMSFKEANRWLASWAFWKINRRDLSVRILIEFASMLVAEGFNVSEVGESNYDDPSLALLYSRLKTMTLQTIKGSSMIPGQQEFDFVLQISRAATHLLLILSLPGHSTPPKFPEKGYLNSLPRRIQGPPLLIPHPPVSFAQNPVAVRLLTSTLTSILRRELPPVSPVIDQNAARGRTGFGSLMQTAKRDVQVIVLGTGLTECILSGLLSVDGKKVLHMDRNDYYGGDSASLNLTQLYRKYRPSQSPPTELGRDRDYAIDLIPKFIMGSGELTKILVHTDVTRYLEFKQIAGSFVYRDGRISKVPSTEMEAVKSPLMGLFEKRRAKQFFEFLQSWKDEDPATHQGLNLDTDTMQAVYSYFKLEPGTQDFIGHAMALYLDDDYKTKPARPTYERIVLYTSSMARWGKSPYLYPLYGLGELPQAFARLSAIYGGTYMLDKKVDEIVLDSHGKFAGVRSGNETVKAKQVIGDPSYFGASASGVTSGKVRVVEEHKVIRAICVLKHPIPGTDDSDSAQIIIPQNQVGRRNDIYIAMVSSTHNVCAENVYIAIVSTIIETDRPEMEIAPGLQLLGQIYDK</sequence>
<keyword evidence="2" id="KW-1185">Reference proteome</keyword>
<organism evidence="1 2">
    <name type="scientific">Acaulospora colombiana</name>
    <dbReference type="NCBI Taxonomy" id="27376"/>
    <lineage>
        <taxon>Eukaryota</taxon>
        <taxon>Fungi</taxon>
        <taxon>Fungi incertae sedis</taxon>
        <taxon>Mucoromycota</taxon>
        <taxon>Glomeromycotina</taxon>
        <taxon>Glomeromycetes</taxon>
        <taxon>Diversisporales</taxon>
        <taxon>Acaulosporaceae</taxon>
        <taxon>Acaulospora</taxon>
    </lineage>
</organism>
<evidence type="ECO:0000313" key="1">
    <source>
        <dbReference type="EMBL" id="CAG8666343.1"/>
    </source>
</evidence>
<comment type="caution">
    <text evidence="1">The sequence shown here is derived from an EMBL/GenBank/DDBJ whole genome shotgun (WGS) entry which is preliminary data.</text>
</comment>
<accession>A0ACA9NNS1</accession>
<name>A0ACA9NNS1_9GLOM</name>
<dbReference type="EMBL" id="CAJVPT010023599">
    <property type="protein sequence ID" value="CAG8666343.1"/>
    <property type="molecule type" value="Genomic_DNA"/>
</dbReference>
<reference evidence="1" key="1">
    <citation type="submission" date="2021-06" db="EMBL/GenBank/DDBJ databases">
        <authorList>
            <person name="Kallberg Y."/>
            <person name="Tangrot J."/>
            <person name="Rosling A."/>
        </authorList>
    </citation>
    <scope>NUCLEOTIDE SEQUENCE</scope>
    <source>
        <strain evidence="1">CL356</strain>
    </source>
</reference>